<evidence type="ECO:0000256" key="1">
    <source>
        <dbReference type="ARBA" id="ARBA00023015"/>
    </source>
</evidence>
<dbReference type="Pfam" id="PF02311">
    <property type="entry name" value="AraC_binding"/>
    <property type="match status" value="1"/>
</dbReference>
<dbReference type="InterPro" id="IPR018060">
    <property type="entry name" value="HTH_AraC"/>
</dbReference>
<dbReference type="InterPro" id="IPR037923">
    <property type="entry name" value="HTH-like"/>
</dbReference>
<proteinExistence type="predicted"/>
<comment type="caution">
    <text evidence="5">The sequence shown here is derived from an EMBL/GenBank/DDBJ whole genome shotgun (WGS) entry which is preliminary data.</text>
</comment>
<keyword evidence="2" id="KW-0238">DNA-binding</keyword>
<evidence type="ECO:0000256" key="2">
    <source>
        <dbReference type="ARBA" id="ARBA00023125"/>
    </source>
</evidence>
<keyword evidence="1" id="KW-0805">Transcription regulation</keyword>
<evidence type="ECO:0000256" key="3">
    <source>
        <dbReference type="ARBA" id="ARBA00023163"/>
    </source>
</evidence>
<feature type="domain" description="HTH araC/xylS-type" evidence="4">
    <location>
        <begin position="195"/>
        <end position="293"/>
    </location>
</feature>
<reference evidence="5 6" key="1">
    <citation type="journal article" date="2022" name="Genome Biol. Evol.">
        <title>Host diet, physiology and behaviors set the stage for Lachnospiraceae cladogenesis.</title>
        <authorList>
            <person name="Vera-Ponce De Leon A."/>
            <person name="Schneider M."/>
            <person name="Jahnes B.C."/>
            <person name="Sadowski V."/>
            <person name="Camuy-Velez L.A."/>
            <person name="Duan J."/>
            <person name="Sabree Z.L."/>
        </authorList>
    </citation>
    <scope>NUCLEOTIDE SEQUENCE [LARGE SCALE GENOMIC DNA]</scope>
    <source>
        <strain evidence="5 6">PAL227</strain>
    </source>
</reference>
<evidence type="ECO:0000313" key="6">
    <source>
        <dbReference type="Proteomes" id="UP001523565"/>
    </source>
</evidence>
<dbReference type="SMART" id="SM00342">
    <property type="entry name" value="HTH_ARAC"/>
    <property type="match status" value="1"/>
</dbReference>
<dbReference type="Pfam" id="PF12833">
    <property type="entry name" value="HTH_18"/>
    <property type="match status" value="1"/>
</dbReference>
<dbReference type="InterPro" id="IPR020449">
    <property type="entry name" value="Tscrpt_reg_AraC-type_HTH"/>
</dbReference>
<dbReference type="PANTHER" id="PTHR43280:SF28">
    <property type="entry name" value="HTH-TYPE TRANSCRIPTIONAL ACTIVATOR RHAS"/>
    <property type="match status" value="1"/>
</dbReference>
<dbReference type="PANTHER" id="PTHR43280">
    <property type="entry name" value="ARAC-FAMILY TRANSCRIPTIONAL REGULATOR"/>
    <property type="match status" value="1"/>
</dbReference>
<dbReference type="PROSITE" id="PS01124">
    <property type="entry name" value="HTH_ARAC_FAMILY_2"/>
    <property type="match status" value="1"/>
</dbReference>
<dbReference type="SUPFAM" id="SSF51215">
    <property type="entry name" value="Regulatory protein AraC"/>
    <property type="match status" value="1"/>
</dbReference>
<protein>
    <submittedName>
        <fullName evidence="5">AraC family transcriptional regulator</fullName>
    </submittedName>
</protein>
<accession>A0ABT1EH36</accession>
<keyword evidence="6" id="KW-1185">Reference proteome</keyword>
<sequence>MTYIKTKITSEIQIDELITVHYFEYMKDFYFKGESHDFWEFMFVDRGSMLVNADQVTIPLEANDIIFHAPNEFHSMRSTGRIPPNIVAISFTSTSPIMNEFIHRTFTLDEWEKALITKILEEASSAFASPLYEPSVESITLSEQADFGCLQLIKNHLEELLILIKRNHLDGATSPILKDKKPSHHSRNQQLSTYEQIQEYLDFHICEPLTVTDICEHFSLSRSTLQALYHQHHNCGIIDTFHRLKLNRAKELIRSGRMNTTEIAMFLGYSSLQHFSRMFKKYNGIPPSQYTHSVKHINEQVKKTPPRNRS</sequence>
<organism evidence="5 6">
    <name type="scientific">Ohessyouella blattaphilus</name>
    <dbReference type="NCBI Taxonomy" id="2949333"/>
    <lineage>
        <taxon>Bacteria</taxon>
        <taxon>Bacillati</taxon>
        <taxon>Bacillota</taxon>
        <taxon>Clostridia</taxon>
        <taxon>Lachnospirales</taxon>
        <taxon>Lachnospiraceae</taxon>
        <taxon>Ohessyouella</taxon>
    </lineage>
</organism>
<dbReference type="SUPFAM" id="SSF46689">
    <property type="entry name" value="Homeodomain-like"/>
    <property type="match status" value="1"/>
</dbReference>
<name>A0ABT1EH36_9FIRM</name>
<dbReference type="InterPro" id="IPR014710">
    <property type="entry name" value="RmlC-like_jellyroll"/>
</dbReference>
<dbReference type="Proteomes" id="UP001523565">
    <property type="component" value="Unassembled WGS sequence"/>
</dbReference>
<dbReference type="Gene3D" id="2.60.120.10">
    <property type="entry name" value="Jelly Rolls"/>
    <property type="match status" value="1"/>
</dbReference>
<evidence type="ECO:0000313" key="5">
    <source>
        <dbReference type="EMBL" id="MCP1109092.1"/>
    </source>
</evidence>
<dbReference type="InterPro" id="IPR009057">
    <property type="entry name" value="Homeodomain-like_sf"/>
</dbReference>
<dbReference type="EMBL" id="JAMZFV010000002">
    <property type="protein sequence ID" value="MCP1109092.1"/>
    <property type="molecule type" value="Genomic_DNA"/>
</dbReference>
<dbReference type="PRINTS" id="PR00032">
    <property type="entry name" value="HTHARAC"/>
</dbReference>
<keyword evidence="3" id="KW-0804">Transcription</keyword>
<dbReference type="Gene3D" id="1.10.10.60">
    <property type="entry name" value="Homeodomain-like"/>
    <property type="match status" value="1"/>
</dbReference>
<evidence type="ECO:0000259" key="4">
    <source>
        <dbReference type="PROSITE" id="PS01124"/>
    </source>
</evidence>
<gene>
    <name evidence="5" type="ORF">NK118_02390</name>
</gene>
<dbReference type="InterPro" id="IPR003313">
    <property type="entry name" value="AraC-bd"/>
</dbReference>
<dbReference type="RefSeq" id="WP_262067999.1">
    <property type="nucleotide sequence ID" value="NZ_JAMXOC010000002.1"/>
</dbReference>